<dbReference type="Gene3D" id="3.90.79.10">
    <property type="entry name" value="Nucleoside Triphosphate Pyrophosphohydrolase"/>
    <property type="match status" value="1"/>
</dbReference>
<dbReference type="Pfam" id="PF00293">
    <property type="entry name" value="NUDIX"/>
    <property type="match status" value="1"/>
</dbReference>
<evidence type="ECO:0000313" key="3">
    <source>
        <dbReference type="Proteomes" id="UP001197974"/>
    </source>
</evidence>
<protein>
    <submittedName>
        <fullName evidence="2">NUDIX domain-containing protein</fullName>
    </submittedName>
</protein>
<dbReference type="RefSeq" id="WP_226540566.1">
    <property type="nucleotide sequence ID" value="NZ_CP129013.1"/>
</dbReference>
<dbReference type="PANTHER" id="PTHR10885:SF0">
    <property type="entry name" value="ISOPENTENYL-DIPHOSPHATE DELTA-ISOMERASE"/>
    <property type="match status" value="1"/>
</dbReference>
<dbReference type="SUPFAM" id="SSF55811">
    <property type="entry name" value="Nudix"/>
    <property type="match status" value="1"/>
</dbReference>
<keyword evidence="3" id="KW-1185">Reference proteome</keyword>
<dbReference type="Proteomes" id="UP001197974">
    <property type="component" value="Chromosome"/>
</dbReference>
<feature type="domain" description="Nudix hydrolase" evidence="1">
    <location>
        <begin position="29"/>
        <end position="168"/>
    </location>
</feature>
<dbReference type="InterPro" id="IPR015797">
    <property type="entry name" value="NUDIX_hydrolase-like_dom_sf"/>
</dbReference>
<organism evidence="2 3">
    <name type="scientific">Bacillus carboniphilus</name>
    <dbReference type="NCBI Taxonomy" id="86663"/>
    <lineage>
        <taxon>Bacteria</taxon>
        <taxon>Bacillati</taxon>
        <taxon>Bacillota</taxon>
        <taxon>Bacilli</taxon>
        <taxon>Bacillales</taxon>
        <taxon>Bacillaceae</taxon>
        <taxon>Bacillus</taxon>
    </lineage>
</organism>
<name>A0ABY9JUL6_9BACI</name>
<dbReference type="InterPro" id="IPR000086">
    <property type="entry name" value="NUDIX_hydrolase_dom"/>
</dbReference>
<dbReference type="EMBL" id="CP129013">
    <property type="protein sequence ID" value="WLR42120.1"/>
    <property type="molecule type" value="Genomic_DNA"/>
</dbReference>
<proteinExistence type="predicted"/>
<evidence type="ECO:0000259" key="1">
    <source>
        <dbReference type="PROSITE" id="PS51462"/>
    </source>
</evidence>
<dbReference type="PROSITE" id="PS51462">
    <property type="entry name" value="NUDIX"/>
    <property type="match status" value="1"/>
</dbReference>
<sequence>MNNETLKIFDDNKKTLGVATREEVHTKGLWHETFQCWIISHEENKTYIHLQVRSPFKKDWPNLLDITAAGHLLEHESIKDGVRELKEEIGLDVPFESLIPLEVVRYCVKKGSFIDNEFAHVFLLENNQPFDDYHLQHEEVSGMVKVKFEDFKELFLGNKTKIEIQGFTYNEESLKEKIHHFVSKDQFVPHSFNYYEKIIQLIDNKIS</sequence>
<evidence type="ECO:0000313" key="2">
    <source>
        <dbReference type="EMBL" id="WLR42120.1"/>
    </source>
</evidence>
<gene>
    <name evidence="2" type="ORF">LC087_15325</name>
</gene>
<dbReference type="PANTHER" id="PTHR10885">
    <property type="entry name" value="ISOPENTENYL-DIPHOSPHATE DELTA-ISOMERASE"/>
    <property type="match status" value="1"/>
</dbReference>
<dbReference type="CDD" id="cd04692">
    <property type="entry name" value="NUDIX_Hydrolase"/>
    <property type="match status" value="1"/>
</dbReference>
<reference evidence="2 3" key="1">
    <citation type="submission" date="2023-06" db="EMBL/GenBank/DDBJ databases">
        <title>Five Gram-positive bacteria isolated from mangrove sediments in Shenzhen, Guangdong, China.</title>
        <authorList>
            <person name="Yu S."/>
            <person name="Zheng W."/>
            <person name="Huang Y."/>
        </authorList>
    </citation>
    <scope>NUCLEOTIDE SEQUENCE [LARGE SCALE GENOMIC DNA]</scope>
    <source>
        <strain evidence="2 3">SaN35-3</strain>
    </source>
</reference>
<accession>A0ABY9JUL6</accession>